<dbReference type="EMBL" id="JAESVN010000004">
    <property type="protein sequence ID" value="MBL4917818.1"/>
    <property type="molecule type" value="Genomic_DNA"/>
</dbReference>
<feature type="chain" id="PRO_5035444631" evidence="5">
    <location>
        <begin position="28"/>
        <end position="121"/>
    </location>
</feature>
<feature type="signal peptide" evidence="5">
    <location>
        <begin position="1"/>
        <end position="27"/>
    </location>
</feature>
<evidence type="ECO:0000256" key="3">
    <source>
        <dbReference type="ARBA" id="ARBA00023139"/>
    </source>
</evidence>
<dbReference type="Proteomes" id="UP000648908">
    <property type="component" value="Unassembled WGS sequence"/>
</dbReference>
<keyword evidence="4" id="KW-0449">Lipoprotein</keyword>
<keyword evidence="2" id="KW-0472">Membrane</keyword>
<dbReference type="Pfam" id="PF09864">
    <property type="entry name" value="MliC"/>
    <property type="match status" value="1"/>
</dbReference>
<reference evidence="7" key="1">
    <citation type="submission" date="2021-01" db="EMBL/GenBank/DDBJ databases">
        <title>Tabrizicola alba sp. nov. a motile alkaliphilic bacterium isolated from a soda lake.</title>
        <authorList>
            <person name="Szuroczki S."/>
            <person name="Abbaszade G."/>
            <person name="Schumann P."/>
            <person name="Toth E."/>
        </authorList>
    </citation>
    <scope>NUCLEOTIDE SEQUENCE</scope>
    <source>
        <strain evidence="7">DMG-N-6</strain>
    </source>
</reference>
<dbReference type="Gene3D" id="2.40.128.200">
    <property type="match status" value="1"/>
</dbReference>
<organism evidence="7 8">
    <name type="scientific">Szabonella alba</name>
    <dbReference type="NCBI Taxonomy" id="2804194"/>
    <lineage>
        <taxon>Bacteria</taxon>
        <taxon>Pseudomonadati</taxon>
        <taxon>Pseudomonadota</taxon>
        <taxon>Alphaproteobacteria</taxon>
        <taxon>Rhodobacterales</taxon>
        <taxon>Paracoccaceae</taxon>
        <taxon>Szabonella</taxon>
    </lineage>
</organism>
<protein>
    <submittedName>
        <fullName evidence="7">MliC family protein</fullName>
    </submittedName>
</protein>
<gene>
    <name evidence="7" type="ORF">JL811_11360</name>
</gene>
<evidence type="ECO:0000313" key="8">
    <source>
        <dbReference type="Proteomes" id="UP000648908"/>
    </source>
</evidence>
<evidence type="ECO:0000259" key="6">
    <source>
        <dbReference type="Pfam" id="PF09864"/>
    </source>
</evidence>
<sequence length="121" mass="12706">MHLLRPFTALALFLVGSGLALPAPAGAEDLTLNTVTYGCERGVSVPVAYVTAGADSVVVLTVEGRQISLYAEPAASGVRYAWPSGGSGYVWWTKGKVASLYWKDGTEGSETPLLQDCRAAE</sequence>
<dbReference type="InterPro" id="IPR036328">
    <property type="entry name" value="MliC_sf"/>
</dbReference>
<feature type="domain" description="C-type lysozyme inhibitor" evidence="6">
    <location>
        <begin position="37"/>
        <end position="106"/>
    </location>
</feature>
<dbReference type="AlphaFoldDB" id="A0A8K0VCR3"/>
<dbReference type="SUPFAM" id="SSF141488">
    <property type="entry name" value="YdhA-like"/>
    <property type="match status" value="1"/>
</dbReference>
<accession>A0A8K0VCR3</accession>
<dbReference type="InterPro" id="IPR018660">
    <property type="entry name" value="MliC"/>
</dbReference>
<keyword evidence="1 5" id="KW-0732">Signal</keyword>
<evidence type="ECO:0000256" key="4">
    <source>
        <dbReference type="ARBA" id="ARBA00023288"/>
    </source>
</evidence>
<keyword evidence="8" id="KW-1185">Reference proteome</keyword>
<dbReference type="RefSeq" id="WP_202688736.1">
    <property type="nucleotide sequence ID" value="NZ_JAESVN010000004.1"/>
</dbReference>
<keyword evidence="3" id="KW-0564">Palmitate</keyword>
<evidence type="ECO:0000256" key="5">
    <source>
        <dbReference type="SAM" id="SignalP"/>
    </source>
</evidence>
<proteinExistence type="predicted"/>
<evidence type="ECO:0000256" key="2">
    <source>
        <dbReference type="ARBA" id="ARBA00023136"/>
    </source>
</evidence>
<name>A0A8K0VCR3_9RHOB</name>
<evidence type="ECO:0000256" key="1">
    <source>
        <dbReference type="ARBA" id="ARBA00022729"/>
    </source>
</evidence>
<evidence type="ECO:0000313" key="7">
    <source>
        <dbReference type="EMBL" id="MBL4917818.1"/>
    </source>
</evidence>
<comment type="caution">
    <text evidence="7">The sequence shown here is derived from an EMBL/GenBank/DDBJ whole genome shotgun (WGS) entry which is preliminary data.</text>
</comment>